<dbReference type="InterPro" id="IPR045210">
    <property type="entry name" value="RING-Ubox_PUB"/>
</dbReference>
<evidence type="ECO:0000256" key="1">
    <source>
        <dbReference type="ARBA" id="ARBA00000900"/>
    </source>
</evidence>
<dbReference type="SUPFAM" id="SSF48371">
    <property type="entry name" value="ARM repeat"/>
    <property type="match status" value="1"/>
</dbReference>
<evidence type="ECO:0000259" key="6">
    <source>
        <dbReference type="PROSITE" id="PS51698"/>
    </source>
</evidence>
<dbReference type="GeneID" id="104701210"/>
<dbReference type="InterPro" id="IPR003613">
    <property type="entry name" value="Ubox_domain"/>
</dbReference>
<gene>
    <name evidence="8" type="primary">LOC104701210</name>
</gene>
<reference evidence="7" key="1">
    <citation type="journal article" date="2014" name="Nat. Commun.">
        <title>The emerging biofuel crop Camelina sativa retains a highly undifferentiated hexaploid genome structure.</title>
        <authorList>
            <person name="Kagale S."/>
            <person name="Koh C."/>
            <person name="Nixon J."/>
            <person name="Bollina V."/>
            <person name="Clarke W.E."/>
            <person name="Tuteja R."/>
            <person name="Spillane C."/>
            <person name="Robinson S.J."/>
            <person name="Links M.G."/>
            <person name="Clarke C."/>
            <person name="Higgins E.E."/>
            <person name="Huebert T."/>
            <person name="Sharpe A.G."/>
            <person name="Parkin I.A."/>
        </authorList>
    </citation>
    <scope>NUCLEOTIDE SEQUENCE [LARGE SCALE GENOMIC DNA]</scope>
    <source>
        <strain evidence="7">cv. DH55</strain>
    </source>
</reference>
<dbReference type="SUPFAM" id="SSF57850">
    <property type="entry name" value="RING/U-box"/>
    <property type="match status" value="1"/>
</dbReference>
<dbReference type="Pfam" id="PF04564">
    <property type="entry name" value="U-box"/>
    <property type="match status" value="1"/>
</dbReference>
<comment type="pathway">
    <text evidence="2 5">Protein modification; protein ubiquitination.</text>
</comment>
<dbReference type="InterPro" id="IPR013083">
    <property type="entry name" value="Znf_RING/FYVE/PHD"/>
</dbReference>
<dbReference type="Gene3D" id="1.25.10.10">
    <property type="entry name" value="Leucine-rich Repeat Variant"/>
    <property type="match status" value="1"/>
</dbReference>
<dbReference type="Pfam" id="PF25598">
    <property type="entry name" value="ARM_PUB"/>
    <property type="match status" value="1"/>
</dbReference>
<protein>
    <recommendedName>
        <fullName evidence="5 6">U-box domain-containing protein</fullName>
        <ecNumber evidence="5">2.3.2.27</ecNumber>
    </recommendedName>
    <alternativeName>
        <fullName evidence="5">RING-type E3 ubiquitin transferase PUB</fullName>
    </alternativeName>
</protein>
<keyword evidence="7" id="KW-1185">Reference proteome</keyword>
<dbReference type="SMART" id="SM00504">
    <property type="entry name" value="Ubox"/>
    <property type="match status" value="1"/>
</dbReference>
<dbReference type="PROSITE" id="PS51698">
    <property type="entry name" value="U_BOX"/>
    <property type="match status" value="1"/>
</dbReference>
<sequence>MSVISQLVYSLPKENSQRMGLSLRVRRRGGNKKEIIPVTSCSEETEITIPSQFLCPISYELMKDPVIIASGITYDRENIEKWIESGYQTCPVTNTVLSSLEQIPNHTIRRMIQGWCGSSLGGGIERIPTPRVPVTSHQVTEICGKLLAATRRGDHAVCSEMVGKLKRLGKESERNRKCVKENGAGLVLCVCFDAFSKNAKASQLLEETVSVLTWMFPIGSEGQSKLTSTSSFTRLVELLRNGDQNAAFLVKELLELNVAHVHALTKINGVEEAFLKLINRDTICVNSLVSIHHMILANQETISRFLELDLVNITVEMLVDSENSVCEKALMVLNAICETNEGREKVRRNELVIPVLVKKILKITEKKSLVSVMWKICKSGDGSEVEQALRLGAFKKLVVMLQVGCGEGTKEKVTELLKMMNKVMKMNGFVDRSDSSSIEFKHVKKPF</sequence>
<evidence type="ECO:0000256" key="2">
    <source>
        <dbReference type="ARBA" id="ARBA00004906"/>
    </source>
</evidence>
<keyword evidence="4 5" id="KW-0833">Ubl conjugation pathway</keyword>
<proteinExistence type="predicted"/>
<dbReference type="InterPro" id="IPR016024">
    <property type="entry name" value="ARM-type_fold"/>
</dbReference>
<dbReference type="PANTHER" id="PTHR22849:SF129">
    <property type="entry name" value="U-BOX DOMAIN-CONTAINING PROTEIN 20"/>
    <property type="match status" value="1"/>
</dbReference>
<reference evidence="8" key="2">
    <citation type="submission" date="2025-08" db="UniProtKB">
        <authorList>
            <consortium name="RefSeq"/>
        </authorList>
    </citation>
    <scope>IDENTIFICATION</scope>
    <source>
        <tissue evidence="8">Leaf</tissue>
    </source>
</reference>
<accession>A0ABM0SRP1</accession>
<evidence type="ECO:0000256" key="5">
    <source>
        <dbReference type="RuleBase" id="RU369093"/>
    </source>
</evidence>
<keyword evidence="3 5" id="KW-0808">Transferase</keyword>
<dbReference type="InterPro" id="IPR011989">
    <property type="entry name" value="ARM-like"/>
</dbReference>
<dbReference type="CDD" id="cd16664">
    <property type="entry name" value="RING-Ubox_PUB"/>
    <property type="match status" value="1"/>
</dbReference>
<organism evidence="7 8">
    <name type="scientific">Camelina sativa</name>
    <name type="common">False flax</name>
    <name type="synonym">Myagrum sativum</name>
    <dbReference type="NCBI Taxonomy" id="90675"/>
    <lineage>
        <taxon>Eukaryota</taxon>
        <taxon>Viridiplantae</taxon>
        <taxon>Streptophyta</taxon>
        <taxon>Embryophyta</taxon>
        <taxon>Tracheophyta</taxon>
        <taxon>Spermatophyta</taxon>
        <taxon>Magnoliopsida</taxon>
        <taxon>eudicotyledons</taxon>
        <taxon>Gunneridae</taxon>
        <taxon>Pentapetalae</taxon>
        <taxon>rosids</taxon>
        <taxon>malvids</taxon>
        <taxon>Brassicales</taxon>
        <taxon>Brassicaceae</taxon>
        <taxon>Camelineae</taxon>
        <taxon>Camelina</taxon>
    </lineage>
</organism>
<evidence type="ECO:0000313" key="8">
    <source>
        <dbReference type="RefSeq" id="XP_010415159.1"/>
    </source>
</evidence>
<comment type="function">
    <text evidence="5">Functions as an E3 ubiquitin ligase.</text>
</comment>
<dbReference type="Proteomes" id="UP000694864">
    <property type="component" value="Chromosome 7"/>
</dbReference>
<feature type="domain" description="U-box" evidence="6">
    <location>
        <begin position="48"/>
        <end position="122"/>
    </location>
</feature>
<evidence type="ECO:0000256" key="4">
    <source>
        <dbReference type="ARBA" id="ARBA00022786"/>
    </source>
</evidence>
<dbReference type="Gene3D" id="3.30.40.10">
    <property type="entry name" value="Zinc/RING finger domain, C3HC4 (zinc finger)"/>
    <property type="match status" value="1"/>
</dbReference>
<name>A0ABM0SRP1_CAMSA</name>
<dbReference type="PANTHER" id="PTHR22849">
    <property type="entry name" value="WDSAM1 PROTEIN"/>
    <property type="match status" value="1"/>
</dbReference>
<comment type="catalytic activity">
    <reaction evidence="1 5">
        <text>S-ubiquitinyl-[E2 ubiquitin-conjugating enzyme]-L-cysteine + [acceptor protein]-L-lysine = [E2 ubiquitin-conjugating enzyme]-L-cysteine + N(6)-ubiquitinyl-[acceptor protein]-L-lysine.</text>
        <dbReference type="EC" id="2.3.2.27"/>
    </reaction>
</comment>
<evidence type="ECO:0000313" key="7">
    <source>
        <dbReference type="Proteomes" id="UP000694864"/>
    </source>
</evidence>
<dbReference type="EC" id="2.3.2.27" evidence="5"/>
<dbReference type="InterPro" id="IPR045185">
    <property type="entry name" value="PUB22/23/24-like"/>
</dbReference>
<evidence type="ECO:0000256" key="3">
    <source>
        <dbReference type="ARBA" id="ARBA00022679"/>
    </source>
</evidence>
<dbReference type="InterPro" id="IPR058678">
    <property type="entry name" value="ARM_PUB"/>
</dbReference>
<dbReference type="RefSeq" id="XP_010415159.1">
    <property type="nucleotide sequence ID" value="XM_010416857.2"/>
</dbReference>